<accession>A0A8C0AGW0</accession>
<dbReference type="Proteomes" id="UP000694520">
    <property type="component" value="Chromosome 19"/>
</dbReference>
<evidence type="ECO:0000313" key="2">
    <source>
        <dbReference type="Ensembl" id="ENSBGRP00000032972.1"/>
    </source>
</evidence>
<reference evidence="2" key="2">
    <citation type="submission" date="2025-08" db="UniProtKB">
        <authorList>
            <consortium name="Ensembl"/>
        </authorList>
    </citation>
    <scope>IDENTIFICATION</scope>
</reference>
<organism evidence="2 3">
    <name type="scientific">Bos mutus grunniens</name>
    <name type="common">Wild yak</name>
    <name type="synonym">Bos grunniens</name>
    <dbReference type="NCBI Taxonomy" id="30521"/>
    <lineage>
        <taxon>Eukaryota</taxon>
        <taxon>Metazoa</taxon>
        <taxon>Chordata</taxon>
        <taxon>Craniata</taxon>
        <taxon>Vertebrata</taxon>
        <taxon>Euteleostomi</taxon>
        <taxon>Mammalia</taxon>
        <taxon>Eutheria</taxon>
        <taxon>Laurasiatheria</taxon>
        <taxon>Artiodactyla</taxon>
        <taxon>Ruminantia</taxon>
        <taxon>Pecora</taxon>
        <taxon>Bovidae</taxon>
        <taxon>Bovinae</taxon>
        <taxon>Bos</taxon>
    </lineage>
</organism>
<feature type="compositionally biased region" description="Basic and acidic residues" evidence="1">
    <location>
        <begin position="92"/>
        <end position="102"/>
    </location>
</feature>
<dbReference type="Ensembl" id="ENSBGRT00000038105.1">
    <property type="protein sequence ID" value="ENSBGRP00000032972.1"/>
    <property type="gene ID" value="ENSBGRG00000020679.1"/>
</dbReference>
<name>A0A8C0AGW0_BOSMU</name>
<reference evidence="2" key="3">
    <citation type="submission" date="2025-09" db="UniProtKB">
        <authorList>
            <consortium name="Ensembl"/>
        </authorList>
    </citation>
    <scope>IDENTIFICATION</scope>
</reference>
<evidence type="ECO:0000256" key="1">
    <source>
        <dbReference type="SAM" id="MobiDB-lite"/>
    </source>
</evidence>
<sequence length="102" mass="10740">LWNAPQGGVFTVLPRDKQRPARLCSGLSSASARDELIRKPLGSCLKPVPPLAEAPDAKEPNKSTGSSLVRPPQCPPSLLSCPTATLSSAKRRGGDHLHLLPA</sequence>
<evidence type="ECO:0000313" key="3">
    <source>
        <dbReference type="Proteomes" id="UP000694520"/>
    </source>
</evidence>
<dbReference type="AlphaFoldDB" id="A0A8C0AGW0"/>
<protein>
    <submittedName>
        <fullName evidence="2">Uncharacterized protein</fullName>
    </submittedName>
</protein>
<reference evidence="2" key="1">
    <citation type="submission" date="2019-05" db="EMBL/GenBank/DDBJ databases">
        <authorList>
            <person name="Zhang S."/>
            <person name="Liu J."/>
        </authorList>
    </citation>
    <scope>NUCLEOTIDE SEQUENCE [LARGE SCALE GENOMIC DNA]</scope>
</reference>
<proteinExistence type="predicted"/>
<feature type="region of interest" description="Disordered" evidence="1">
    <location>
        <begin position="47"/>
        <end position="102"/>
    </location>
</feature>
<keyword evidence="3" id="KW-1185">Reference proteome</keyword>